<keyword evidence="1" id="KW-0812">Transmembrane</keyword>
<sequence length="181" mass="19695">MTDTPSPALSDEELRETLDLLSTVLASVSDRVDTQTEVLDRVNKTATEARQAAFSAKTQTDPERYGEMVGRAVAGHIGTTLNRLDATGVELSKAATRAEKTLAKVEEDQSGVYRAMRERERKVDRFKARVPWFGLGAVVLAVAMTVGLPRFMAGDGTTCTAMGAEWTRTTDGRDACVFYGE</sequence>
<name>A0A1I2E7D1_9RHOB</name>
<dbReference type="OrthoDB" id="7876532at2"/>
<keyword evidence="1" id="KW-0472">Membrane</keyword>
<keyword evidence="3" id="KW-1185">Reference proteome</keyword>
<evidence type="ECO:0000256" key="1">
    <source>
        <dbReference type="SAM" id="Phobius"/>
    </source>
</evidence>
<dbReference type="RefSeq" id="WP_149758741.1">
    <property type="nucleotide sequence ID" value="NZ_FOMS01000021.1"/>
</dbReference>
<proteinExistence type="predicted"/>
<dbReference type="AlphaFoldDB" id="A0A1I2E7D1"/>
<evidence type="ECO:0000313" key="2">
    <source>
        <dbReference type="EMBL" id="SFE88842.1"/>
    </source>
</evidence>
<evidence type="ECO:0000313" key="3">
    <source>
        <dbReference type="Proteomes" id="UP000325289"/>
    </source>
</evidence>
<organism evidence="2 3">
    <name type="scientific">Roseivivax sediminis</name>
    <dbReference type="NCBI Taxonomy" id="936889"/>
    <lineage>
        <taxon>Bacteria</taxon>
        <taxon>Pseudomonadati</taxon>
        <taxon>Pseudomonadota</taxon>
        <taxon>Alphaproteobacteria</taxon>
        <taxon>Rhodobacterales</taxon>
        <taxon>Roseobacteraceae</taxon>
        <taxon>Roseivivax</taxon>
    </lineage>
</organism>
<accession>A0A1I2E7D1</accession>
<gene>
    <name evidence="2" type="ORF">SAMN04515678_1219</name>
</gene>
<feature type="transmembrane region" description="Helical" evidence="1">
    <location>
        <begin position="130"/>
        <end position="148"/>
    </location>
</feature>
<protein>
    <submittedName>
        <fullName evidence="2">Uncharacterized protein</fullName>
    </submittedName>
</protein>
<keyword evidence="1" id="KW-1133">Transmembrane helix</keyword>
<reference evidence="2 3" key="1">
    <citation type="submission" date="2016-10" db="EMBL/GenBank/DDBJ databases">
        <authorList>
            <person name="Varghese N."/>
            <person name="Submissions S."/>
        </authorList>
    </citation>
    <scope>NUCLEOTIDE SEQUENCE [LARGE SCALE GENOMIC DNA]</scope>
    <source>
        <strain evidence="3">YIM D21,KCTC 23444,ACCC 10710</strain>
    </source>
</reference>
<dbReference type="EMBL" id="FOMS01000021">
    <property type="protein sequence ID" value="SFE88842.1"/>
    <property type="molecule type" value="Genomic_DNA"/>
</dbReference>
<dbReference type="Proteomes" id="UP000325289">
    <property type="component" value="Unassembled WGS sequence"/>
</dbReference>